<keyword evidence="9" id="KW-0067">ATP-binding</keyword>
<evidence type="ECO:0000256" key="12">
    <source>
        <dbReference type="ARBA" id="ARBA00048679"/>
    </source>
</evidence>
<dbReference type="Gramene" id="BGIOSGA032939-TA">
    <property type="protein sequence ID" value="BGIOSGA032939-PA"/>
    <property type="gene ID" value="BGIOSGA032939"/>
</dbReference>
<evidence type="ECO:0000256" key="6">
    <source>
        <dbReference type="ARBA" id="ARBA00022737"/>
    </source>
</evidence>
<dbReference type="GO" id="GO:0004674">
    <property type="term" value="F:protein serine/threonine kinase activity"/>
    <property type="evidence" value="ECO:0007669"/>
    <property type="project" value="UniProtKB-KW"/>
</dbReference>
<evidence type="ECO:0000256" key="2">
    <source>
        <dbReference type="ARBA" id="ARBA00012513"/>
    </source>
</evidence>
<evidence type="ECO:0000256" key="7">
    <source>
        <dbReference type="ARBA" id="ARBA00022741"/>
    </source>
</evidence>
<reference evidence="15 16" key="1">
    <citation type="journal article" date="2005" name="PLoS Biol.">
        <title>The genomes of Oryza sativa: a history of duplications.</title>
        <authorList>
            <person name="Yu J."/>
            <person name="Wang J."/>
            <person name="Lin W."/>
            <person name="Li S."/>
            <person name="Li H."/>
            <person name="Zhou J."/>
            <person name="Ni P."/>
            <person name="Dong W."/>
            <person name="Hu S."/>
            <person name="Zeng C."/>
            <person name="Zhang J."/>
            <person name="Zhang Y."/>
            <person name="Li R."/>
            <person name="Xu Z."/>
            <person name="Li S."/>
            <person name="Li X."/>
            <person name="Zheng H."/>
            <person name="Cong L."/>
            <person name="Lin L."/>
            <person name="Yin J."/>
            <person name="Geng J."/>
            <person name="Li G."/>
            <person name="Shi J."/>
            <person name="Liu J."/>
            <person name="Lv H."/>
            <person name="Li J."/>
            <person name="Wang J."/>
            <person name="Deng Y."/>
            <person name="Ran L."/>
            <person name="Shi X."/>
            <person name="Wang X."/>
            <person name="Wu Q."/>
            <person name="Li C."/>
            <person name="Ren X."/>
            <person name="Wang J."/>
            <person name="Wang X."/>
            <person name="Li D."/>
            <person name="Liu D."/>
            <person name="Zhang X."/>
            <person name="Ji Z."/>
            <person name="Zhao W."/>
            <person name="Sun Y."/>
            <person name="Zhang Z."/>
            <person name="Bao J."/>
            <person name="Han Y."/>
            <person name="Dong L."/>
            <person name="Ji J."/>
            <person name="Chen P."/>
            <person name="Wu S."/>
            <person name="Liu J."/>
            <person name="Xiao Y."/>
            <person name="Bu D."/>
            <person name="Tan J."/>
            <person name="Yang L."/>
            <person name="Ye C."/>
            <person name="Zhang J."/>
            <person name="Xu J."/>
            <person name="Zhou Y."/>
            <person name="Yu Y."/>
            <person name="Zhang B."/>
            <person name="Zhuang S."/>
            <person name="Wei H."/>
            <person name="Liu B."/>
            <person name="Lei M."/>
            <person name="Yu H."/>
            <person name="Li Y."/>
            <person name="Xu H."/>
            <person name="Wei S."/>
            <person name="He X."/>
            <person name="Fang L."/>
            <person name="Zhang Z."/>
            <person name="Zhang Y."/>
            <person name="Huang X."/>
            <person name="Su Z."/>
            <person name="Tong W."/>
            <person name="Li J."/>
            <person name="Tong Z."/>
            <person name="Li S."/>
            <person name="Ye J."/>
            <person name="Wang L."/>
            <person name="Fang L."/>
            <person name="Lei T."/>
            <person name="Chen C."/>
            <person name="Chen H."/>
            <person name="Xu Z."/>
            <person name="Li H."/>
            <person name="Huang H."/>
            <person name="Zhang F."/>
            <person name="Xu H."/>
            <person name="Li N."/>
            <person name="Zhao C."/>
            <person name="Li S."/>
            <person name="Dong L."/>
            <person name="Huang Y."/>
            <person name="Li L."/>
            <person name="Xi Y."/>
            <person name="Qi Q."/>
            <person name="Li W."/>
            <person name="Zhang B."/>
            <person name="Hu W."/>
            <person name="Zhang Y."/>
            <person name="Tian X."/>
            <person name="Jiao Y."/>
            <person name="Liang X."/>
            <person name="Jin J."/>
            <person name="Gao L."/>
            <person name="Zheng W."/>
            <person name="Hao B."/>
            <person name="Liu S."/>
            <person name="Wang W."/>
            <person name="Yuan L."/>
            <person name="Cao M."/>
            <person name="McDermott J."/>
            <person name="Samudrala R."/>
            <person name="Wang J."/>
            <person name="Wong G.K."/>
            <person name="Yang H."/>
        </authorList>
    </citation>
    <scope>NUCLEOTIDE SEQUENCE [LARGE SCALE GENOMIC DNA]</scope>
    <source>
        <strain evidence="16">cv. 93-11</strain>
    </source>
</reference>
<dbReference type="InterPro" id="IPR011009">
    <property type="entry name" value="Kinase-like_dom_sf"/>
</dbReference>
<dbReference type="GO" id="GO:0008033">
    <property type="term" value="P:tRNA processing"/>
    <property type="evidence" value="ECO:0007669"/>
    <property type="project" value="UniProtKB-KW"/>
</dbReference>
<dbReference type="Gene3D" id="1.25.40.10">
    <property type="entry name" value="Tetratricopeptide repeat domain"/>
    <property type="match status" value="2"/>
</dbReference>
<keyword evidence="5" id="KW-0819">tRNA processing</keyword>
<evidence type="ECO:0000256" key="3">
    <source>
        <dbReference type="ARBA" id="ARBA00022527"/>
    </source>
</evidence>
<dbReference type="PROSITE" id="PS00109">
    <property type="entry name" value="PROTEIN_KINASE_TYR"/>
    <property type="match status" value="1"/>
</dbReference>
<dbReference type="GO" id="GO:0005829">
    <property type="term" value="C:cytosol"/>
    <property type="evidence" value="ECO:0007669"/>
    <property type="project" value="TreeGrafter"/>
</dbReference>
<evidence type="ECO:0000256" key="8">
    <source>
        <dbReference type="ARBA" id="ARBA00022777"/>
    </source>
</evidence>
<keyword evidence="4" id="KW-0808">Transferase</keyword>
<dbReference type="Gene3D" id="1.10.510.10">
    <property type="entry name" value="Transferase(Phosphotransferase) domain 1"/>
    <property type="match status" value="1"/>
</dbReference>
<comment type="catalytic activity">
    <reaction evidence="11">
        <text>L-threonyl-[protein] + ATP = O-phospho-L-threonyl-[protein] + ADP + H(+)</text>
        <dbReference type="Rhea" id="RHEA:46608"/>
        <dbReference type="Rhea" id="RHEA-COMP:11060"/>
        <dbReference type="Rhea" id="RHEA-COMP:11605"/>
        <dbReference type="ChEBI" id="CHEBI:15378"/>
        <dbReference type="ChEBI" id="CHEBI:30013"/>
        <dbReference type="ChEBI" id="CHEBI:30616"/>
        <dbReference type="ChEBI" id="CHEBI:61977"/>
        <dbReference type="ChEBI" id="CHEBI:456216"/>
        <dbReference type="EC" id="2.7.11.1"/>
    </reaction>
</comment>
<dbReference type="Pfam" id="PF01535">
    <property type="entry name" value="PPR"/>
    <property type="match status" value="5"/>
</dbReference>
<accession>B8BGW7</accession>
<dbReference type="PROSITE" id="PS50011">
    <property type="entry name" value="PROTEIN_KINASE_DOM"/>
    <property type="match status" value="1"/>
</dbReference>
<evidence type="ECO:0000256" key="9">
    <source>
        <dbReference type="ARBA" id="ARBA00022840"/>
    </source>
</evidence>
<dbReference type="Proteomes" id="UP000007015">
    <property type="component" value="Chromosome 10"/>
</dbReference>
<evidence type="ECO:0000256" key="1">
    <source>
        <dbReference type="ARBA" id="ARBA00010630"/>
    </source>
</evidence>
<dbReference type="Pfam" id="PF00069">
    <property type="entry name" value="Pkinase"/>
    <property type="match status" value="1"/>
</dbReference>
<dbReference type="NCBIfam" id="TIGR03724">
    <property type="entry name" value="arch_bud32"/>
    <property type="match status" value="1"/>
</dbReference>
<evidence type="ECO:0000256" key="4">
    <source>
        <dbReference type="ARBA" id="ARBA00022679"/>
    </source>
</evidence>
<dbReference type="SUPFAM" id="SSF56112">
    <property type="entry name" value="Protein kinase-like (PK-like)"/>
    <property type="match status" value="1"/>
</dbReference>
<evidence type="ECO:0000259" key="14">
    <source>
        <dbReference type="PROSITE" id="PS50011"/>
    </source>
</evidence>
<dbReference type="FunFam" id="1.25.40.10:FF:000897">
    <property type="entry name" value="Pentatricopeptide repeat-containing protein PNM1, mitochondrial"/>
    <property type="match status" value="1"/>
</dbReference>
<dbReference type="NCBIfam" id="TIGR00756">
    <property type="entry name" value="PPR"/>
    <property type="match status" value="2"/>
</dbReference>
<dbReference type="AlphaFoldDB" id="B8BGW7"/>
<dbReference type="PROSITE" id="PS51375">
    <property type="entry name" value="PPR"/>
    <property type="match status" value="2"/>
</dbReference>
<evidence type="ECO:0000313" key="16">
    <source>
        <dbReference type="Proteomes" id="UP000007015"/>
    </source>
</evidence>
<dbReference type="PANTHER" id="PTHR12209:SF0">
    <property type="entry name" value="EKC_KEOPS COMPLEX SUBUNIT TP53RK"/>
    <property type="match status" value="1"/>
</dbReference>
<comment type="catalytic activity">
    <reaction evidence="12">
        <text>L-seryl-[protein] + ATP = O-phospho-L-seryl-[protein] + ADP + H(+)</text>
        <dbReference type="Rhea" id="RHEA:17989"/>
        <dbReference type="Rhea" id="RHEA-COMP:9863"/>
        <dbReference type="Rhea" id="RHEA-COMP:11604"/>
        <dbReference type="ChEBI" id="CHEBI:15378"/>
        <dbReference type="ChEBI" id="CHEBI:29999"/>
        <dbReference type="ChEBI" id="CHEBI:30616"/>
        <dbReference type="ChEBI" id="CHEBI:83421"/>
        <dbReference type="ChEBI" id="CHEBI:456216"/>
        <dbReference type="EC" id="2.7.11.1"/>
    </reaction>
</comment>
<proteinExistence type="inferred from homology"/>
<dbReference type="FunFam" id="1.10.510.10:FF:001708">
    <property type="entry name" value="Protein kinase superfamily protein"/>
    <property type="match status" value="1"/>
</dbReference>
<gene>
    <name evidence="15" type="ORF">OsI_33629</name>
</gene>
<dbReference type="InterPro" id="IPR022495">
    <property type="entry name" value="Bud32"/>
</dbReference>
<feature type="domain" description="Protein kinase" evidence="14">
    <location>
        <begin position="398"/>
        <end position="648"/>
    </location>
</feature>
<dbReference type="HOGENOM" id="CLU_416451_0_0_1"/>
<keyword evidence="10" id="KW-0809">Transit peptide</keyword>
<evidence type="ECO:0000313" key="15">
    <source>
        <dbReference type="EMBL" id="EEC66969.1"/>
    </source>
</evidence>
<dbReference type="GO" id="GO:0005634">
    <property type="term" value="C:nucleus"/>
    <property type="evidence" value="ECO:0007669"/>
    <property type="project" value="TreeGrafter"/>
</dbReference>
<keyword evidence="7" id="KW-0547">Nucleotide-binding</keyword>
<protein>
    <recommendedName>
        <fullName evidence="2">non-specific serine/threonine protein kinase</fullName>
        <ecNumber evidence="2">2.7.11.1</ecNumber>
    </recommendedName>
</protein>
<keyword evidence="3" id="KW-0723">Serine/threonine-protein kinase</keyword>
<dbReference type="GO" id="GO:0070525">
    <property type="term" value="P:tRNA threonylcarbamoyladenosine metabolic process"/>
    <property type="evidence" value="ECO:0007669"/>
    <property type="project" value="TreeGrafter"/>
</dbReference>
<keyword evidence="16" id="KW-1185">Reference proteome</keyword>
<dbReference type="EC" id="2.7.11.1" evidence="2"/>
<evidence type="ECO:0000256" key="5">
    <source>
        <dbReference type="ARBA" id="ARBA00022694"/>
    </source>
</evidence>
<dbReference type="PANTHER" id="PTHR12209">
    <property type="entry name" value="NON-SPECIFIC SERINE/THREONINE PROTEIN KINASE"/>
    <property type="match status" value="1"/>
</dbReference>
<dbReference type="GO" id="GO:0000408">
    <property type="term" value="C:EKC/KEOPS complex"/>
    <property type="evidence" value="ECO:0007669"/>
    <property type="project" value="TreeGrafter"/>
</dbReference>
<dbReference type="InterPro" id="IPR000719">
    <property type="entry name" value="Prot_kinase_dom"/>
</dbReference>
<sequence length="648" mass="71622">MATLARRSMVALGRRALCSGSDLEAAAREVVCSGAGSLDEVGGALDRLGVPVSPAMVARVIDACSERMGSGRRLLRFLSWCRSKDAGGIGDEALDSAIAALARMGDLTAMRIAVADAEKDGRRMSPETFTVVVEALVKLGKEDEAVRLFRGLERQRLLPQRDAGDGGEGVWSSSLAMVQALCMKGHAREAQGVVWHHKSELSVEPMVSIVQRSLLHGWCVHGNAKEARRVLDDIKSSCTPLGLPSFNDYLHCLCHRNLKFNPSALVTEAMDVLSEMRSYGVTPDASSLNILLSCLGRARRVKESYRILYLMREGKAGCSPDWVSYYLVVRVLYLTGRIIRGKRLVDDMLESGVLPTAKFFHGLIGVLCGTEKVDHGLDMFRLMKRCQLVDTHTYDLLIEKLCRNGRFENGKELWDDAKKNGFMLGCSEDLLDPLKTERVFVSTFVGRKCVIKERFSKKYRHPLLDSKLTLKRLNAEARCMTKARKLGVPTPVLYAVDPLLHTLTFEYVDGLSVKDILLGFGSNGINEEQLIDIATQIGNAVGKLHDGGLVHGDLTTSNMIIKNNTNQLVLIDFGLSFISTIPEDKAVDLYVLERALISMHSSCGDVMEKILTAYRKASKQCQATWQKANNDWMKVKLELAGQYSCSTR</sequence>
<dbReference type="InterPro" id="IPR002885">
    <property type="entry name" value="PPR_rpt"/>
</dbReference>
<dbReference type="STRING" id="39946.B8BGW7"/>
<comment type="similarity">
    <text evidence="1">Belongs to the protein kinase superfamily. BUD32 family.</text>
</comment>
<dbReference type="Gene3D" id="3.30.200.20">
    <property type="entry name" value="Phosphorylase Kinase, domain 1"/>
    <property type="match status" value="1"/>
</dbReference>
<feature type="repeat" description="PPR" evidence="13">
    <location>
        <begin position="125"/>
        <end position="159"/>
    </location>
</feature>
<evidence type="ECO:0000256" key="10">
    <source>
        <dbReference type="ARBA" id="ARBA00022946"/>
    </source>
</evidence>
<dbReference type="SMART" id="SM00220">
    <property type="entry name" value="S_TKc"/>
    <property type="match status" value="1"/>
</dbReference>
<dbReference type="EMBL" id="CM000135">
    <property type="protein sequence ID" value="EEC66969.1"/>
    <property type="molecule type" value="Genomic_DNA"/>
</dbReference>
<organism evidence="15 16">
    <name type="scientific">Oryza sativa subsp. indica</name>
    <name type="common">Rice</name>
    <dbReference type="NCBI Taxonomy" id="39946"/>
    <lineage>
        <taxon>Eukaryota</taxon>
        <taxon>Viridiplantae</taxon>
        <taxon>Streptophyta</taxon>
        <taxon>Embryophyta</taxon>
        <taxon>Tracheophyta</taxon>
        <taxon>Spermatophyta</taxon>
        <taxon>Magnoliopsida</taxon>
        <taxon>Liliopsida</taxon>
        <taxon>Poales</taxon>
        <taxon>Poaceae</taxon>
        <taxon>BOP clade</taxon>
        <taxon>Oryzoideae</taxon>
        <taxon>Oryzeae</taxon>
        <taxon>Oryzinae</taxon>
        <taxon>Oryza</taxon>
        <taxon>Oryza sativa</taxon>
    </lineage>
</organism>
<evidence type="ECO:0000256" key="13">
    <source>
        <dbReference type="PROSITE-ProRule" id="PRU00708"/>
    </source>
</evidence>
<keyword evidence="6" id="KW-0677">Repeat</keyword>
<dbReference type="OMA" id="AWCRSKD"/>
<name>B8BGW7_ORYSI</name>
<evidence type="ECO:0000256" key="11">
    <source>
        <dbReference type="ARBA" id="ARBA00047899"/>
    </source>
</evidence>
<dbReference type="FunFam" id="3.30.200.20:FF:000201">
    <property type="entry name" value="TP53-regulating kinase isoform X1"/>
    <property type="match status" value="1"/>
</dbReference>
<feature type="repeat" description="PPR" evidence="13">
    <location>
        <begin position="390"/>
        <end position="424"/>
    </location>
</feature>
<dbReference type="GO" id="GO:0005524">
    <property type="term" value="F:ATP binding"/>
    <property type="evidence" value="ECO:0007669"/>
    <property type="project" value="UniProtKB-KW"/>
</dbReference>
<keyword evidence="8" id="KW-0418">Kinase</keyword>
<dbReference type="InterPro" id="IPR008266">
    <property type="entry name" value="Tyr_kinase_AS"/>
</dbReference>
<dbReference type="InterPro" id="IPR011990">
    <property type="entry name" value="TPR-like_helical_dom_sf"/>
</dbReference>